<evidence type="ECO:0000259" key="1">
    <source>
        <dbReference type="Pfam" id="PF03432"/>
    </source>
</evidence>
<dbReference type="Proteomes" id="UP000255517">
    <property type="component" value="Unassembled WGS sequence"/>
</dbReference>
<proteinExistence type="predicted"/>
<dbReference type="InterPro" id="IPR005094">
    <property type="entry name" value="Endonuclease_MobA/VirD2"/>
</dbReference>
<dbReference type="AlphaFoldDB" id="A0A379C6M6"/>
<name>A0A379C6M6_9FIRM</name>
<dbReference type="STRING" id="1122949.GCA_000378725_00301"/>
<evidence type="ECO:0000313" key="2">
    <source>
        <dbReference type="EMBL" id="SUB57335.1"/>
    </source>
</evidence>
<dbReference type="Pfam" id="PF03432">
    <property type="entry name" value="Relaxase"/>
    <property type="match status" value="1"/>
</dbReference>
<dbReference type="EMBL" id="UGSZ01000001">
    <property type="protein sequence ID" value="SUB57335.1"/>
    <property type="molecule type" value="Genomic_DNA"/>
</dbReference>
<sequence length="264" mass="31330">MAITKIHSIKSTLNLAIDYITNSEKTNEKILVPSFKCHPSTAHIQFMKTREDNDTNGTVLARHLIQSFLPGEVDPIKAHEIGMELCNKILKEDYEFVLATHIDRGHIHNHIIFNNVNYKTGKCYQSNKKTYHKIRYQSDELCKENKLSVIDEYYEAYKRKYKTAGKSWYEYDQSKKGTSWKSKLQFDIDRMINKSNSWEEFLENMESLDYEIKFGKHIAFRHKDKQRFTRSKTIGEDYTEDILKERLNENLQHTHPKVKKKLEK</sequence>
<gene>
    <name evidence="2" type="ORF">NCTC13149_01173</name>
</gene>
<evidence type="ECO:0000313" key="3">
    <source>
        <dbReference type="Proteomes" id="UP000255517"/>
    </source>
</evidence>
<organism evidence="2 3">
    <name type="scientific">Peptoniphilus lacrimalis</name>
    <dbReference type="NCBI Taxonomy" id="33031"/>
    <lineage>
        <taxon>Bacteria</taxon>
        <taxon>Bacillati</taxon>
        <taxon>Bacillota</taxon>
        <taxon>Tissierellia</taxon>
        <taxon>Tissierellales</taxon>
        <taxon>Peptoniphilaceae</taxon>
        <taxon>Peptoniphilus</taxon>
    </lineage>
</organism>
<accession>A0A379C6M6</accession>
<protein>
    <submittedName>
        <fullName evidence="2">Relaxase/Mobilisation nuclease domain</fullName>
    </submittedName>
</protein>
<reference evidence="2 3" key="1">
    <citation type="submission" date="2018-06" db="EMBL/GenBank/DDBJ databases">
        <authorList>
            <consortium name="Pathogen Informatics"/>
            <person name="Doyle S."/>
        </authorList>
    </citation>
    <scope>NUCLEOTIDE SEQUENCE [LARGE SCALE GENOMIC DNA]</scope>
    <source>
        <strain evidence="2 3">NCTC13149</strain>
    </source>
</reference>
<feature type="domain" description="MobA/VirD2-like nuclease" evidence="1">
    <location>
        <begin position="19"/>
        <end position="147"/>
    </location>
</feature>